<dbReference type="Proteomes" id="UP000182987">
    <property type="component" value="Chromosome"/>
</dbReference>
<organism evidence="2 3">
    <name type="scientific">Luteibacter rhizovicinus DSM 16549</name>
    <dbReference type="NCBI Taxonomy" id="1440763"/>
    <lineage>
        <taxon>Bacteria</taxon>
        <taxon>Pseudomonadati</taxon>
        <taxon>Pseudomonadota</taxon>
        <taxon>Gammaproteobacteria</taxon>
        <taxon>Lysobacterales</taxon>
        <taxon>Rhodanobacteraceae</taxon>
        <taxon>Luteibacter</taxon>
    </lineage>
</organism>
<dbReference type="GO" id="GO:0004222">
    <property type="term" value="F:metalloendopeptidase activity"/>
    <property type="evidence" value="ECO:0007669"/>
    <property type="project" value="TreeGrafter"/>
</dbReference>
<dbReference type="InterPro" id="IPR011055">
    <property type="entry name" value="Dup_hybrid_motif"/>
</dbReference>
<dbReference type="EMBL" id="CP017480">
    <property type="protein sequence ID" value="APG03054.1"/>
    <property type="molecule type" value="Genomic_DNA"/>
</dbReference>
<sequence length="380" mass="39809">MSLMGFTVAAFAADSAAPVPLPAPVEARVPFAPSPFAGSDGATHLAYEMQITNVYGDTGTLRPRTLDVLDDQDRVLLHLDDAGVDAAVRSAPDEGKPAGIVAGKRSTVFVWITLPAGATPHTLHHRLAFTDEKGQVSRVDGVPVEVSDRAALHLGAPLKGGLWLAHEGPGNAHSHHWGSLVAVNGTLTIPQRFAIDFVGIDKRGLAFKSVKDIHATTYADWFGYGAEVLAVANGTVVAARDGEEEHKPLEAQSEPTSLSLDGLFGNYVVIDLGGGNFAGYAHLKRGSVTVKAGDAVVRGQVIGALGQSGNSAAPHLHFQVANAATFEGSEGVPYVFDKVDSYGPESEGQLFGMGDRWKSATVQHGSAQLPLSDTVVGFPR</sequence>
<reference evidence="3" key="1">
    <citation type="submission" date="2016-09" db="EMBL/GenBank/DDBJ databases">
        <authorList>
            <person name="Lysoe E."/>
        </authorList>
    </citation>
    <scope>NUCLEOTIDE SEQUENCE [LARGE SCALE GENOMIC DNA]</scope>
    <source>
        <strain evidence="3">LJ96T</strain>
    </source>
</reference>
<protein>
    <recommendedName>
        <fullName evidence="1">M23ase beta-sheet core domain-containing protein</fullName>
    </recommendedName>
</protein>
<dbReference type="KEGG" id="lrz:BJI69_03460"/>
<dbReference type="RefSeq" id="WP_046968825.1">
    <property type="nucleotide sequence ID" value="NZ_CP017480.1"/>
</dbReference>
<dbReference type="PANTHER" id="PTHR21666">
    <property type="entry name" value="PEPTIDASE-RELATED"/>
    <property type="match status" value="1"/>
</dbReference>
<feature type="domain" description="M23ase beta-sheet core" evidence="1">
    <location>
        <begin position="224"/>
        <end position="322"/>
    </location>
</feature>
<name>A0A0G9H8H1_9GAMM</name>
<dbReference type="STRING" id="1440763.BJI69_03460"/>
<gene>
    <name evidence="2" type="ORF">BJI69_03460</name>
</gene>
<dbReference type="SUPFAM" id="SSF51261">
    <property type="entry name" value="Duplicated hybrid motif"/>
    <property type="match status" value="1"/>
</dbReference>
<dbReference type="AlphaFoldDB" id="A0A0G9H8H1"/>
<evidence type="ECO:0000313" key="2">
    <source>
        <dbReference type="EMBL" id="APG03054.1"/>
    </source>
</evidence>
<dbReference type="PATRIC" id="fig|1440763.5.peg.3374"/>
<dbReference type="CDD" id="cd12797">
    <property type="entry name" value="M23_peptidase"/>
    <property type="match status" value="1"/>
</dbReference>
<dbReference type="InterPro" id="IPR050570">
    <property type="entry name" value="Cell_wall_metabolism_enzyme"/>
</dbReference>
<evidence type="ECO:0000313" key="3">
    <source>
        <dbReference type="Proteomes" id="UP000182987"/>
    </source>
</evidence>
<dbReference type="Gene3D" id="2.70.70.10">
    <property type="entry name" value="Glucose Permease (Domain IIA)"/>
    <property type="match status" value="1"/>
</dbReference>
<proteinExistence type="predicted"/>
<dbReference type="InterPro" id="IPR016047">
    <property type="entry name" value="M23ase_b-sheet_dom"/>
</dbReference>
<dbReference type="PANTHER" id="PTHR21666:SF270">
    <property type="entry name" value="MUREIN HYDROLASE ACTIVATOR ENVC"/>
    <property type="match status" value="1"/>
</dbReference>
<accession>A0A0G9H8H1</accession>
<dbReference type="Pfam" id="PF01551">
    <property type="entry name" value="Peptidase_M23"/>
    <property type="match status" value="1"/>
</dbReference>
<keyword evidence="3" id="KW-1185">Reference proteome</keyword>
<evidence type="ECO:0000259" key="1">
    <source>
        <dbReference type="Pfam" id="PF01551"/>
    </source>
</evidence>